<dbReference type="EMBL" id="JACHJS010000001">
    <property type="protein sequence ID" value="MBB4965754.1"/>
    <property type="molecule type" value="Genomic_DNA"/>
</dbReference>
<dbReference type="AlphaFoldDB" id="A0A7W7T3A6"/>
<keyword evidence="2" id="KW-1185">Reference proteome</keyword>
<sequence length="262" mass="28033">MNTAYREAAARAGLLRSLAGAEYVAGESADPLLGTSRWLVEYADDRILDDPALLDAMLTELGAEHTVLLRTEGDRVLTGPWTRRLTYLRLDEEPTAGTSALHCGPEADGDGPLVAEWLARALLAGEATADPADVRAAVAAIRDAPDRRTLVVRRGTTTIGHATLLTDAYDEATGDDFVDLVDILVDSEPDRRDATAQLVAASWRVAAELGRPLVGNVVHHSGGQRVLDSLLRRGWTVCHTYWTTNSNGSTQVLRTTGPAASA</sequence>
<dbReference type="Proteomes" id="UP000542674">
    <property type="component" value="Unassembled WGS sequence"/>
</dbReference>
<name>A0A7W7T3A6_9PSEU</name>
<protein>
    <recommendedName>
        <fullName evidence="3">N-acetyltransferase domain-containing protein</fullName>
    </recommendedName>
</protein>
<accession>A0A7W7T3A6</accession>
<dbReference type="InterPro" id="IPR016181">
    <property type="entry name" value="Acyl_CoA_acyltransferase"/>
</dbReference>
<reference evidence="1 2" key="1">
    <citation type="submission" date="2020-08" db="EMBL/GenBank/DDBJ databases">
        <title>Sequencing the genomes of 1000 actinobacteria strains.</title>
        <authorList>
            <person name="Klenk H.-P."/>
        </authorList>
    </citation>
    <scope>NUCLEOTIDE SEQUENCE [LARGE SCALE GENOMIC DNA]</scope>
    <source>
        <strain evidence="1 2">DSM 45084</strain>
    </source>
</reference>
<evidence type="ECO:0008006" key="3">
    <source>
        <dbReference type="Google" id="ProtNLM"/>
    </source>
</evidence>
<organism evidence="1 2">
    <name type="scientific">Saccharothrix violaceirubra</name>
    <dbReference type="NCBI Taxonomy" id="413306"/>
    <lineage>
        <taxon>Bacteria</taxon>
        <taxon>Bacillati</taxon>
        <taxon>Actinomycetota</taxon>
        <taxon>Actinomycetes</taxon>
        <taxon>Pseudonocardiales</taxon>
        <taxon>Pseudonocardiaceae</taxon>
        <taxon>Saccharothrix</taxon>
    </lineage>
</organism>
<dbReference type="RefSeq" id="WP_184669418.1">
    <property type="nucleotide sequence ID" value="NZ_BAABAI010000038.1"/>
</dbReference>
<proteinExistence type="predicted"/>
<gene>
    <name evidence="1" type="ORF">F4559_003113</name>
</gene>
<evidence type="ECO:0000313" key="2">
    <source>
        <dbReference type="Proteomes" id="UP000542674"/>
    </source>
</evidence>
<evidence type="ECO:0000313" key="1">
    <source>
        <dbReference type="EMBL" id="MBB4965754.1"/>
    </source>
</evidence>
<dbReference type="Gene3D" id="3.40.630.30">
    <property type="match status" value="1"/>
</dbReference>
<comment type="caution">
    <text evidence="1">The sequence shown here is derived from an EMBL/GenBank/DDBJ whole genome shotgun (WGS) entry which is preliminary data.</text>
</comment>
<dbReference type="SUPFAM" id="SSF55729">
    <property type="entry name" value="Acyl-CoA N-acyltransferases (Nat)"/>
    <property type="match status" value="1"/>
</dbReference>